<evidence type="ECO:0000313" key="2">
    <source>
        <dbReference type="EMBL" id="BAN64436.1"/>
    </source>
</evidence>
<name>S6B5Z0_BABBO</name>
<dbReference type="EMBL" id="AK440642">
    <property type="protein sequence ID" value="BAN64436.1"/>
    <property type="molecule type" value="mRNA"/>
</dbReference>
<feature type="region of interest" description="Disordered" evidence="1">
    <location>
        <begin position="88"/>
        <end position="158"/>
    </location>
</feature>
<sequence>MAGGRAMYPLRPDASTLKDARKSVDGLDRCPQPEKRDETSTVESSVPQLSGSSDDPLDLLGYIVDKARGRDKRVGPKEPSCDANLYAKGGLIKRSKTSESKHTNKGTVGDSGRSWKERIARRRMELGNKPLEPIPTRQQRAQVQCDPKSQKVTNSING</sequence>
<dbReference type="AlphaFoldDB" id="S6B5Z0"/>
<accession>S6B5Z0</accession>
<feature type="compositionally biased region" description="Basic and acidic residues" evidence="1">
    <location>
        <begin position="113"/>
        <end position="126"/>
    </location>
</feature>
<organism evidence="2">
    <name type="scientific">Babesia bovis</name>
    <dbReference type="NCBI Taxonomy" id="5865"/>
    <lineage>
        <taxon>Eukaryota</taxon>
        <taxon>Sar</taxon>
        <taxon>Alveolata</taxon>
        <taxon>Apicomplexa</taxon>
        <taxon>Aconoidasida</taxon>
        <taxon>Piroplasmida</taxon>
        <taxon>Babesiidae</taxon>
        <taxon>Babesia</taxon>
    </lineage>
</organism>
<feature type="compositionally biased region" description="Low complexity" evidence="1">
    <location>
        <begin position="49"/>
        <end position="58"/>
    </location>
</feature>
<protein>
    <submittedName>
        <fullName evidence="2">Uncharacterized protein</fullName>
    </submittedName>
</protein>
<dbReference type="VEuPathDB" id="PiroplasmaDB:BBOV_III005455"/>
<feature type="compositionally biased region" description="Basic and acidic residues" evidence="1">
    <location>
        <begin position="16"/>
        <end position="39"/>
    </location>
</feature>
<evidence type="ECO:0000256" key="1">
    <source>
        <dbReference type="SAM" id="MobiDB-lite"/>
    </source>
</evidence>
<feature type="region of interest" description="Disordered" evidence="1">
    <location>
        <begin position="1"/>
        <end position="58"/>
    </location>
</feature>
<proteinExistence type="evidence at transcript level"/>
<reference evidence="2" key="1">
    <citation type="journal article" date="2014" name="BMC Genomics">
        <title>The Babesia bovis gene and promoter model: an update from full-length EST analysis.</title>
        <authorList>
            <person name="Yamagishi J."/>
            <person name="Wakaguri H."/>
            <person name="Yokoyama N."/>
            <person name="Yamashita R."/>
            <person name="Suzuki Y."/>
            <person name="Xuan X."/>
            <person name="Igarashi I."/>
        </authorList>
    </citation>
    <scope>NUCLEOTIDE SEQUENCE</scope>
    <source>
        <strain evidence="2">Texas</strain>
    </source>
</reference>